<evidence type="ECO:0000256" key="1">
    <source>
        <dbReference type="ARBA" id="ARBA00022603"/>
    </source>
</evidence>
<protein>
    <submittedName>
        <fullName evidence="6">S-adenosyl-L-methionine-dependent methyltransferase</fullName>
    </submittedName>
</protein>
<evidence type="ECO:0000259" key="5">
    <source>
        <dbReference type="Pfam" id="PF08100"/>
    </source>
</evidence>
<dbReference type="PANTHER" id="PTHR43712">
    <property type="entry name" value="PUTATIVE (AFU_ORTHOLOGUE AFUA_4G14580)-RELATED"/>
    <property type="match status" value="1"/>
</dbReference>
<organism evidence="6 7">
    <name type="scientific">Dacryopinax primogenitus (strain DJM 731)</name>
    <name type="common">Brown rot fungus</name>
    <dbReference type="NCBI Taxonomy" id="1858805"/>
    <lineage>
        <taxon>Eukaryota</taxon>
        <taxon>Fungi</taxon>
        <taxon>Dikarya</taxon>
        <taxon>Basidiomycota</taxon>
        <taxon>Agaricomycotina</taxon>
        <taxon>Dacrymycetes</taxon>
        <taxon>Dacrymycetales</taxon>
        <taxon>Dacrymycetaceae</taxon>
        <taxon>Dacryopinax</taxon>
    </lineage>
</organism>
<dbReference type="InterPro" id="IPR012967">
    <property type="entry name" value="COMT_dimerisation"/>
</dbReference>
<dbReference type="EMBL" id="JH795870">
    <property type="protein sequence ID" value="EJT99260.1"/>
    <property type="molecule type" value="Genomic_DNA"/>
</dbReference>
<dbReference type="SUPFAM" id="SSF53335">
    <property type="entry name" value="S-adenosyl-L-methionine-dependent methyltransferases"/>
    <property type="match status" value="1"/>
</dbReference>
<dbReference type="Gene3D" id="1.10.10.10">
    <property type="entry name" value="Winged helix-like DNA-binding domain superfamily/Winged helix DNA-binding domain"/>
    <property type="match status" value="1"/>
</dbReference>
<dbReference type="Pfam" id="PF08100">
    <property type="entry name" value="Dimerisation"/>
    <property type="match status" value="1"/>
</dbReference>
<sequence length="451" mass="50665">MSELEALRSIINESLDILQDELKAANLPDLFVSKPEMHPLDDLTYLQTPRLFETRRILLGACRMLAAAVQPPTEKIIEEGWAHQRSQALHMACKYNVAGVLAQSAVDQDKGVDAETLAKRFGLSPDPFKREMRMLASHHYFRETSEGHFANNRISMSLVPPNVAPYGIEYIAVWGLKTAHCVVDSMPINEWRTGGQLAYGFDTDMFTFIAKHPEYLSMMVSAMSGLYESQANGLTTGRHFPWKDLPPGTVVVDVGGGEGGLMMAVGKAFPHLKVLDQDRPEVGPAALANWQKHAPELLAQGRISFEPHNFFQPQPRSGAEYVYVMRCIIHDWPHEESVTILNNLRNAMLPSSRLLIVEHVIYPPIMPKEKTPLLLANIDNNQPYKEISTPWPMPNGPQVLELAHDIEMFCNFKAKERTPAEWDSLLGECGLKVVKIWSTRTEFSIVEIMLA</sequence>
<evidence type="ECO:0000256" key="2">
    <source>
        <dbReference type="ARBA" id="ARBA00022679"/>
    </source>
</evidence>
<name>M5FQQ3_DACPD</name>
<proteinExistence type="predicted"/>
<dbReference type="STRING" id="1858805.M5FQQ3"/>
<dbReference type="Gene3D" id="3.40.50.150">
    <property type="entry name" value="Vaccinia Virus protein VP39"/>
    <property type="match status" value="1"/>
</dbReference>
<evidence type="ECO:0000256" key="3">
    <source>
        <dbReference type="ARBA" id="ARBA00022691"/>
    </source>
</evidence>
<dbReference type="InterPro" id="IPR016461">
    <property type="entry name" value="COMT-like"/>
</dbReference>
<dbReference type="InterPro" id="IPR036388">
    <property type="entry name" value="WH-like_DNA-bd_sf"/>
</dbReference>
<evidence type="ECO:0000313" key="6">
    <source>
        <dbReference type="EMBL" id="EJT99260.1"/>
    </source>
</evidence>
<reference evidence="6 7" key="1">
    <citation type="journal article" date="2012" name="Science">
        <title>The Paleozoic origin of enzymatic lignin decomposition reconstructed from 31 fungal genomes.</title>
        <authorList>
            <person name="Floudas D."/>
            <person name="Binder M."/>
            <person name="Riley R."/>
            <person name="Barry K."/>
            <person name="Blanchette R.A."/>
            <person name="Henrissat B."/>
            <person name="Martinez A.T."/>
            <person name="Otillar R."/>
            <person name="Spatafora J.W."/>
            <person name="Yadav J.S."/>
            <person name="Aerts A."/>
            <person name="Benoit I."/>
            <person name="Boyd A."/>
            <person name="Carlson A."/>
            <person name="Copeland A."/>
            <person name="Coutinho P.M."/>
            <person name="de Vries R.P."/>
            <person name="Ferreira P."/>
            <person name="Findley K."/>
            <person name="Foster B."/>
            <person name="Gaskell J."/>
            <person name="Glotzer D."/>
            <person name="Gorecki P."/>
            <person name="Heitman J."/>
            <person name="Hesse C."/>
            <person name="Hori C."/>
            <person name="Igarashi K."/>
            <person name="Jurgens J.A."/>
            <person name="Kallen N."/>
            <person name="Kersten P."/>
            <person name="Kohler A."/>
            <person name="Kuees U."/>
            <person name="Kumar T.K.A."/>
            <person name="Kuo A."/>
            <person name="LaButti K."/>
            <person name="Larrondo L.F."/>
            <person name="Lindquist E."/>
            <person name="Ling A."/>
            <person name="Lombard V."/>
            <person name="Lucas S."/>
            <person name="Lundell T."/>
            <person name="Martin R."/>
            <person name="McLaughlin D.J."/>
            <person name="Morgenstern I."/>
            <person name="Morin E."/>
            <person name="Murat C."/>
            <person name="Nagy L.G."/>
            <person name="Nolan M."/>
            <person name="Ohm R.A."/>
            <person name="Patyshakuliyeva A."/>
            <person name="Rokas A."/>
            <person name="Ruiz-Duenas F.J."/>
            <person name="Sabat G."/>
            <person name="Salamov A."/>
            <person name="Samejima M."/>
            <person name="Schmutz J."/>
            <person name="Slot J.C."/>
            <person name="St John F."/>
            <person name="Stenlid J."/>
            <person name="Sun H."/>
            <person name="Sun S."/>
            <person name="Syed K."/>
            <person name="Tsang A."/>
            <person name="Wiebenga A."/>
            <person name="Young D."/>
            <person name="Pisabarro A."/>
            <person name="Eastwood D.C."/>
            <person name="Martin F."/>
            <person name="Cullen D."/>
            <person name="Grigoriev I.V."/>
            <person name="Hibbett D.S."/>
        </authorList>
    </citation>
    <scope>NUCLEOTIDE SEQUENCE [LARGE SCALE GENOMIC DNA]</scope>
    <source>
        <strain evidence="6 7">DJM-731 SS1</strain>
    </source>
</reference>
<evidence type="ECO:0000313" key="7">
    <source>
        <dbReference type="Proteomes" id="UP000030653"/>
    </source>
</evidence>
<dbReference type="Pfam" id="PF00891">
    <property type="entry name" value="Methyltransf_2"/>
    <property type="match status" value="1"/>
</dbReference>
<dbReference type="Proteomes" id="UP000030653">
    <property type="component" value="Unassembled WGS sequence"/>
</dbReference>
<keyword evidence="7" id="KW-1185">Reference proteome</keyword>
<dbReference type="HOGENOM" id="CLU_005533_0_1_1"/>
<keyword evidence="1 6" id="KW-0489">Methyltransferase</keyword>
<gene>
    <name evidence="6" type="ORF">DACRYDRAFT_109981</name>
</gene>
<dbReference type="PROSITE" id="PS51683">
    <property type="entry name" value="SAM_OMT_II"/>
    <property type="match status" value="1"/>
</dbReference>
<dbReference type="AlphaFoldDB" id="M5FQQ3"/>
<feature type="domain" description="O-methyltransferase dimerisation" evidence="5">
    <location>
        <begin position="85"/>
        <end position="159"/>
    </location>
</feature>
<dbReference type="PANTHER" id="PTHR43712:SF2">
    <property type="entry name" value="O-METHYLTRANSFERASE CICE"/>
    <property type="match status" value="1"/>
</dbReference>
<feature type="domain" description="O-methyltransferase C-terminal" evidence="4">
    <location>
        <begin position="198"/>
        <end position="361"/>
    </location>
</feature>
<dbReference type="RefSeq" id="XP_040626158.1">
    <property type="nucleotide sequence ID" value="XM_040768978.1"/>
</dbReference>
<dbReference type="GeneID" id="63684040"/>
<dbReference type="OrthoDB" id="1606438at2759"/>
<dbReference type="GO" id="GO:0032259">
    <property type="term" value="P:methylation"/>
    <property type="evidence" value="ECO:0007669"/>
    <property type="project" value="UniProtKB-KW"/>
</dbReference>
<dbReference type="InterPro" id="IPR036390">
    <property type="entry name" value="WH_DNA-bd_sf"/>
</dbReference>
<dbReference type="OMA" id="PLIVMCH"/>
<keyword evidence="2 6" id="KW-0808">Transferase</keyword>
<dbReference type="InterPro" id="IPR001077">
    <property type="entry name" value="COMT_C"/>
</dbReference>
<keyword evidence="3" id="KW-0949">S-adenosyl-L-methionine</keyword>
<evidence type="ECO:0000259" key="4">
    <source>
        <dbReference type="Pfam" id="PF00891"/>
    </source>
</evidence>
<dbReference type="SUPFAM" id="SSF46785">
    <property type="entry name" value="Winged helix' DNA-binding domain"/>
    <property type="match status" value="1"/>
</dbReference>
<dbReference type="InterPro" id="IPR029063">
    <property type="entry name" value="SAM-dependent_MTases_sf"/>
</dbReference>
<accession>M5FQQ3</accession>
<dbReference type="GO" id="GO:0008171">
    <property type="term" value="F:O-methyltransferase activity"/>
    <property type="evidence" value="ECO:0007669"/>
    <property type="project" value="InterPro"/>
</dbReference>